<accession>A0ABD0K773</accession>
<keyword evidence="3 8" id="KW-1133">Transmembrane helix</keyword>
<reference evidence="9 10" key="1">
    <citation type="journal article" date="2023" name="Sci. Data">
        <title>Genome assembly of the Korean intertidal mud-creeper Batillaria attramentaria.</title>
        <authorList>
            <person name="Patra A.K."/>
            <person name="Ho P.T."/>
            <person name="Jun S."/>
            <person name="Lee S.J."/>
            <person name="Kim Y."/>
            <person name="Won Y.J."/>
        </authorList>
    </citation>
    <scope>NUCLEOTIDE SEQUENCE [LARGE SCALE GENOMIC DNA]</scope>
    <source>
        <strain evidence="9">Wonlab-2016</strain>
    </source>
</reference>
<organism evidence="9 10">
    <name type="scientific">Batillaria attramentaria</name>
    <dbReference type="NCBI Taxonomy" id="370345"/>
    <lineage>
        <taxon>Eukaryota</taxon>
        <taxon>Metazoa</taxon>
        <taxon>Spiralia</taxon>
        <taxon>Lophotrochozoa</taxon>
        <taxon>Mollusca</taxon>
        <taxon>Gastropoda</taxon>
        <taxon>Caenogastropoda</taxon>
        <taxon>Sorbeoconcha</taxon>
        <taxon>Cerithioidea</taxon>
        <taxon>Batillariidae</taxon>
        <taxon>Batillaria</taxon>
    </lineage>
</organism>
<evidence type="ECO:0000256" key="7">
    <source>
        <dbReference type="SAM" id="MobiDB-lite"/>
    </source>
</evidence>
<dbReference type="GO" id="GO:0016020">
    <property type="term" value="C:membrane"/>
    <property type="evidence" value="ECO:0007669"/>
    <property type="project" value="UniProtKB-SubCell"/>
</dbReference>
<evidence type="ECO:0008006" key="11">
    <source>
        <dbReference type="Google" id="ProtNLM"/>
    </source>
</evidence>
<evidence type="ECO:0000256" key="1">
    <source>
        <dbReference type="ARBA" id="ARBA00004141"/>
    </source>
</evidence>
<evidence type="ECO:0000256" key="8">
    <source>
        <dbReference type="SAM" id="Phobius"/>
    </source>
</evidence>
<dbReference type="PANTHER" id="PTHR15819">
    <property type="entry name" value="TRANSMEMBRANE PROTEIN FAM155"/>
    <property type="match status" value="1"/>
</dbReference>
<evidence type="ECO:0000256" key="3">
    <source>
        <dbReference type="ARBA" id="ARBA00022989"/>
    </source>
</evidence>
<gene>
    <name evidence="9" type="ORF">BaRGS_00026051</name>
</gene>
<comment type="similarity">
    <text evidence="6">Belongs to the NALF family.</text>
</comment>
<proteinExistence type="inferred from homology"/>
<keyword evidence="2 8" id="KW-0812">Transmembrane</keyword>
<comment type="caution">
    <text evidence="9">The sequence shown here is derived from an EMBL/GenBank/DDBJ whole genome shotgun (WGS) entry which is preliminary data.</text>
</comment>
<dbReference type="AlphaFoldDB" id="A0ABD0K773"/>
<keyword evidence="5" id="KW-0325">Glycoprotein</keyword>
<comment type="subcellular location">
    <subcellularLocation>
        <location evidence="1">Membrane</location>
        <topology evidence="1">Multi-pass membrane protein</topology>
    </subcellularLocation>
</comment>
<dbReference type="InterPro" id="IPR055288">
    <property type="entry name" value="NALCN_aux_factor_1/2"/>
</dbReference>
<evidence type="ECO:0000256" key="5">
    <source>
        <dbReference type="ARBA" id="ARBA00023180"/>
    </source>
</evidence>
<name>A0ABD0K773_9CAEN</name>
<sequence length="200" mass="21646">HAYKEWVCATTIPYYIQGRHVPPCPSFCQQVEAMCPFFTPKKDTHAGDPSFICKDPGIERHVDHSPCFQLCHVVSKDDIRSAYCGSPNATCPDMYKELHCPDIRLPAHALSDNETGSHNATSAATGSAVLGNHVTRTAVALLLVIGGWMGVCAMCGTVVTVWVGVGVGLLESAAAQYDEEERRREAGAIEDPIEYGTPKV</sequence>
<dbReference type="EMBL" id="JACVVK020000239">
    <property type="protein sequence ID" value="KAK7482753.1"/>
    <property type="molecule type" value="Genomic_DNA"/>
</dbReference>
<feature type="region of interest" description="Disordered" evidence="7">
    <location>
        <begin position="180"/>
        <end position="200"/>
    </location>
</feature>
<feature type="transmembrane region" description="Helical" evidence="8">
    <location>
        <begin position="139"/>
        <end position="163"/>
    </location>
</feature>
<feature type="non-terminal residue" evidence="9">
    <location>
        <position position="200"/>
    </location>
</feature>
<evidence type="ECO:0000313" key="10">
    <source>
        <dbReference type="Proteomes" id="UP001519460"/>
    </source>
</evidence>
<evidence type="ECO:0000256" key="4">
    <source>
        <dbReference type="ARBA" id="ARBA00023136"/>
    </source>
</evidence>
<evidence type="ECO:0000256" key="2">
    <source>
        <dbReference type="ARBA" id="ARBA00022692"/>
    </source>
</evidence>
<keyword evidence="4 8" id="KW-0472">Membrane</keyword>
<protein>
    <recommendedName>
        <fullName evidence="11">FZ domain-containing protein</fullName>
    </recommendedName>
</protein>
<feature type="non-terminal residue" evidence="9">
    <location>
        <position position="1"/>
    </location>
</feature>
<keyword evidence="10" id="KW-1185">Reference proteome</keyword>
<evidence type="ECO:0000313" key="9">
    <source>
        <dbReference type="EMBL" id="KAK7482753.1"/>
    </source>
</evidence>
<dbReference type="PANTHER" id="PTHR15819:SF11">
    <property type="entry name" value="MID1, ISOFORM A"/>
    <property type="match status" value="1"/>
</dbReference>
<dbReference type="Proteomes" id="UP001519460">
    <property type="component" value="Unassembled WGS sequence"/>
</dbReference>
<evidence type="ECO:0000256" key="6">
    <source>
        <dbReference type="ARBA" id="ARBA00029445"/>
    </source>
</evidence>